<keyword evidence="1" id="KW-0472">Membrane</keyword>
<evidence type="ECO:0000313" key="3">
    <source>
        <dbReference type="Proteomes" id="UP000615446"/>
    </source>
</evidence>
<keyword evidence="1" id="KW-0812">Transmembrane</keyword>
<keyword evidence="1" id="KW-1133">Transmembrane helix</keyword>
<organism evidence="2 3">
    <name type="scientific">Rhizophagus clarus</name>
    <dbReference type="NCBI Taxonomy" id="94130"/>
    <lineage>
        <taxon>Eukaryota</taxon>
        <taxon>Fungi</taxon>
        <taxon>Fungi incertae sedis</taxon>
        <taxon>Mucoromycota</taxon>
        <taxon>Glomeromycotina</taxon>
        <taxon>Glomeromycetes</taxon>
        <taxon>Glomerales</taxon>
        <taxon>Glomeraceae</taxon>
        <taxon>Rhizophagus</taxon>
    </lineage>
</organism>
<evidence type="ECO:0000256" key="1">
    <source>
        <dbReference type="SAM" id="Phobius"/>
    </source>
</evidence>
<accession>A0A8H3MHR5</accession>
<gene>
    <name evidence="2" type="ORF">RCL2_002941200</name>
</gene>
<dbReference type="Proteomes" id="UP000615446">
    <property type="component" value="Unassembled WGS sequence"/>
</dbReference>
<feature type="transmembrane region" description="Helical" evidence="1">
    <location>
        <begin position="6"/>
        <end position="29"/>
    </location>
</feature>
<proteinExistence type="predicted"/>
<comment type="caution">
    <text evidence="2">The sequence shown here is derived from an EMBL/GenBank/DDBJ whole genome shotgun (WGS) entry which is preliminary data.</text>
</comment>
<dbReference type="EMBL" id="BLAL01000319">
    <property type="protein sequence ID" value="GET03065.1"/>
    <property type="molecule type" value="Genomic_DNA"/>
</dbReference>
<name>A0A8H3MHR5_9GLOM</name>
<sequence>MRCRDFLLSVFLGYEMSGFSVVGIIKFLGYEISGFRLSRDYGVRDLGWDNVLSGFRVSGSRVGEGFTDDNYNIDGMIAKIPK</sequence>
<reference evidence="2" key="1">
    <citation type="submission" date="2019-10" db="EMBL/GenBank/DDBJ databases">
        <title>Conservation and host-specific expression of non-tandemly repeated heterogenous ribosome RNA gene in arbuscular mycorrhizal fungi.</title>
        <authorList>
            <person name="Maeda T."/>
            <person name="Kobayashi Y."/>
            <person name="Nakagawa T."/>
            <person name="Ezawa T."/>
            <person name="Yamaguchi K."/>
            <person name="Bino T."/>
            <person name="Nishimoto Y."/>
            <person name="Shigenobu S."/>
            <person name="Kawaguchi M."/>
        </authorList>
    </citation>
    <scope>NUCLEOTIDE SEQUENCE</scope>
    <source>
        <strain evidence="2">HR1</strain>
    </source>
</reference>
<protein>
    <submittedName>
        <fullName evidence="2">Uncharacterized protein</fullName>
    </submittedName>
</protein>
<dbReference type="AlphaFoldDB" id="A0A8H3MHR5"/>
<evidence type="ECO:0000313" key="2">
    <source>
        <dbReference type="EMBL" id="GET03065.1"/>
    </source>
</evidence>